<comment type="caution">
    <text evidence="2">The sequence shown here is derived from an EMBL/GenBank/DDBJ whole genome shotgun (WGS) entry which is preliminary data.</text>
</comment>
<dbReference type="AlphaFoldDB" id="A0A8X6GLC6"/>
<accession>A0A8X6GLC6</accession>
<feature type="non-terminal residue" evidence="2">
    <location>
        <position position="1"/>
    </location>
</feature>
<proteinExistence type="predicted"/>
<evidence type="ECO:0000313" key="3">
    <source>
        <dbReference type="Proteomes" id="UP000887116"/>
    </source>
</evidence>
<evidence type="ECO:0000256" key="1">
    <source>
        <dbReference type="SAM" id="MobiDB-lite"/>
    </source>
</evidence>
<reference evidence="2" key="1">
    <citation type="submission" date="2020-07" db="EMBL/GenBank/DDBJ databases">
        <title>Multicomponent nature underlies the extraordinary mechanical properties of spider dragline silk.</title>
        <authorList>
            <person name="Kono N."/>
            <person name="Nakamura H."/>
            <person name="Mori M."/>
            <person name="Yoshida Y."/>
            <person name="Ohtoshi R."/>
            <person name="Malay A.D."/>
            <person name="Moran D.A.P."/>
            <person name="Tomita M."/>
            <person name="Numata K."/>
            <person name="Arakawa K."/>
        </authorList>
    </citation>
    <scope>NUCLEOTIDE SEQUENCE</scope>
</reference>
<dbReference type="Proteomes" id="UP000887116">
    <property type="component" value="Unassembled WGS sequence"/>
</dbReference>
<evidence type="ECO:0000313" key="2">
    <source>
        <dbReference type="EMBL" id="GFQ84913.1"/>
    </source>
</evidence>
<name>A0A8X6GLC6_TRICU</name>
<sequence length="57" mass="6347">LPIHSPKVALRGGPRMTPCRSPEPALVSASWKAHRRRQIELLNSSEDDTHSIESSLM</sequence>
<feature type="region of interest" description="Disordered" evidence="1">
    <location>
        <begin position="1"/>
        <end position="24"/>
    </location>
</feature>
<gene>
    <name evidence="2" type="ORF">TNCT_569511</name>
</gene>
<protein>
    <submittedName>
        <fullName evidence="2">Uncharacterized protein</fullName>
    </submittedName>
</protein>
<dbReference type="EMBL" id="BMAO01032822">
    <property type="protein sequence ID" value="GFQ84913.1"/>
    <property type="molecule type" value="Genomic_DNA"/>
</dbReference>
<keyword evidence="3" id="KW-1185">Reference proteome</keyword>
<organism evidence="2 3">
    <name type="scientific">Trichonephila clavata</name>
    <name type="common">Joro spider</name>
    <name type="synonym">Nephila clavata</name>
    <dbReference type="NCBI Taxonomy" id="2740835"/>
    <lineage>
        <taxon>Eukaryota</taxon>
        <taxon>Metazoa</taxon>
        <taxon>Ecdysozoa</taxon>
        <taxon>Arthropoda</taxon>
        <taxon>Chelicerata</taxon>
        <taxon>Arachnida</taxon>
        <taxon>Araneae</taxon>
        <taxon>Araneomorphae</taxon>
        <taxon>Entelegynae</taxon>
        <taxon>Araneoidea</taxon>
        <taxon>Nephilidae</taxon>
        <taxon>Trichonephila</taxon>
    </lineage>
</organism>